<dbReference type="GO" id="GO:0004371">
    <property type="term" value="F:glycerone kinase activity"/>
    <property type="evidence" value="ECO:0007669"/>
    <property type="project" value="InterPro"/>
</dbReference>
<evidence type="ECO:0000313" key="11">
    <source>
        <dbReference type="Proteomes" id="UP000184604"/>
    </source>
</evidence>
<dbReference type="EC" id="2.7.1.121" evidence="3"/>
<evidence type="ECO:0000256" key="3">
    <source>
        <dbReference type="ARBA" id="ARBA00012095"/>
    </source>
</evidence>
<dbReference type="SUPFAM" id="SSF101473">
    <property type="entry name" value="DhaL-like"/>
    <property type="match status" value="1"/>
</dbReference>
<dbReference type="InterPro" id="IPR036117">
    <property type="entry name" value="DhaL_dom_sf"/>
</dbReference>
<dbReference type="Gene3D" id="1.25.40.340">
    <property type="match status" value="1"/>
</dbReference>
<evidence type="ECO:0000313" key="10">
    <source>
        <dbReference type="EMBL" id="APM38068.1"/>
    </source>
</evidence>
<evidence type="ECO:0000256" key="6">
    <source>
        <dbReference type="ARBA" id="ARBA00022798"/>
    </source>
</evidence>
<feature type="domain" description="DhaL" evidence="9">
    <location>
        <begin position="6"/>
        <end position="206"/>
    </location>
</feature>
<dbReference type="PANTHER" id="PTHR28629">
    <property type="entry name" value="TRIOKINASE/FMN CYCLASE"/>
    <property type="match status" value="1"/>
</dbReference>
<dbReference type="PROSITE" id="PS51480">
    <property type="entry name" value="DHAL"/>
    <property type="match status" value="1"/>
</dbReference>
<dbReference type="Proteomes" id="UP000184604">
    <property type="component" value="Chromosome"/>
</dbReference>
<comment type="function">
    <text evidence="8">ADP-binding subunit of the dihydroxyacetone kinase, which is responsible for the phosphoenolpyruvate (PEP)-dependent phosphorylation of dihydroxyacetone. DhaL-ADP is converted to DhaL-ATP via a phosphoryl group transfer from DhaM and transmits it to dihydroxyacetone binds to DhaK.</text>
</comment>
<dbReference type="PANTHER" id="PTHR28629:SF4">
    <property type="entry name" value="TRIOKINASE_FMN CYCLASE"/>
    <property type="match status" value="1"/>
</dbReference>
<protein>
    <recommendedName>
        <fullName evidence="3">phosphoenolpyruvate--glycerone phosphotransferase</fullName>
        <ecNumber evidence="3">2.7.1.121</ecNumber>
    </recommendedName>
</protein>
<keyword evidence="6" id="KW-0319">Glycerol metabolism</keyword>
<dbReference type="InterPro" id="IPR004007">
    <property type="entry name" value="DhaL_dom"/>
</dbReference>
<evidence type="ECO:0000256" key="7">
    <source>
        <dbReference type="ARBA" id="ARBA00046577"/>
    </source>
</evidence>
<evidence type="ECO:0000256" key="1">
    <source>
        <dbReference type="ARBA" id="ARBA00001113"/>
    </source>
</evidence>
<evidence type="ECO:0000256" key="5">
    <source>
        <dbReference type="ARBA" id="ARBA00022777"/>
    </source>
</evidence>
<comment type="pathway">
    <text evidence="2">Polyol metabolism; glycerol degradation.</text>
</comment>
<comment type="catalytic activity">
    <reaction evidence="1">
        <text>dihydroxyacetone + phosphoenolpyruvate = dihydroxyacetone phosphate + pyruvate</text>
        <dbReference type="Rhea" id="RHEA:18381"/>
        <dbReference type="ChEBI" id="CHEBI:15361"/>
        <dbReference type="ChEBI" id="CHEBI:16016"/>
        <dbReference type="ChEBI" id="CHEBI:57642"/>
        <dbReference type="ChEBI" id="CHEBI:58702"/>
        <dbReference type="EC" id="2.7.1.121"/>
    </reaction>
</comment>
<sequence length="217" mass="23273">MSINGVQVREILNSMAILINENVDYLTELDAAIGDGDHGLNLDKGFTAVRRKLKDKDLNDIGHILKKVGMILVSNTGGASGSLYGTAFIRAGMTADGKQTVDIKDFLEMLEQALVGIKMRGRGKLGGKTMIDAIEPAVNSLRYSISKGLDSIQSLENVRNAALIGVKSTESIICKNGKASYLGEKSIGYPDPGATSSYLMLNAIYEKVKELCAVEKS</sequence>
<dbReference type="GO" id="GO:0005829">
    <property type="term" value="C:cytosol"/>
    <property type="evidence" value="ECO:0007669"/>
    <property type="project" value="TreeGrafter"/>
</dbReference>
<dbReference type="GO" id="GO:0019563">
    <property type="term" value="P:glycerol catabolic process"/>
    <property type="evidence" value="ECO:0007669"/>
    <property type="project" value="TreeGrafter"/>
</dbReference>
<dbReference type="NCBIfam" id="TIGR02365">
    <property type="entry name" value="dha_L_ycgS"/>
    <property type="match status" value="1"/>
</dbReference>
<evidence type="ECO:0000256" key="8">
    <source>
        <dbReference type="ARBA" id="ARBA00055771"/>
    </source>
</evidence>
<keyword evidence="5 10" id="KW-0418">Kinase</keyword>
<gene>
    <name evidence="10" type="ORF">BS101_04625</name>
</gene>
<comment type="subunit">
    <text evidence="7">Homodimer. The dihydroxyacetone kinase complex is composed of a homodimer of DhaM, a homodimer of DhaK and the subunit DhaL.</text>
</comment>
<organism evidence="10 11">
    <name type="scientific">Clostridium kluyveri</name>
    <dbReference type="NCBI Taxonomy" id="1534"/>
    <lineage>
        <taxon>Bacteria</taxon>
        <taxon>Bacillati</taxon>
        <taxon>Bacillota</taxon>
        <taxon>Clostridia</taxon>
        <taxon>Eubacteriales</taxon>
        <taxon>Clostridiaceae</taxon>
        <taxon>Clostridium</taxon>
    </lineage>
</organism>
<dbReference type="Pfam" id="PF02734">
    <property type="entry name" value="Dak2"/>
    <property type="match status" value="1"/>
</dbReference>
<dbReference type="RefSeq" id="WP_073537759.1">
    <property type="nucleotide sequence ID" value="NZ_CP018335.1"/>
</dbReference>
<keyword evidence="4" id="KW-0808">Transferase</keyword>
<evidence type="ECO:0000256" key="4">
    <source>
        <dbReference type="ARBA" id="ARBA00022679"/>
    </source>
</evidence>
<dbReference type="FunFam" id="1.25.40.340:FF:000002">
    <property type="entry name" value="Dihydroxyacetone kinase, L subunit"/>
    <property type="match status" value="1"/>
</dbReference>
<dbReference type="EMBL" id="CP018335">
    <property type="protein sequence ID" value="APM38068.1"/>
    <property type="molecule type" value="Genomic_DNA"/>
</dbReference>
<accession>A0A1L5F4X0</accession>
<name>A0A1L5F4X0_CLOKL</name>
<dbReference type="AlphaFoldDB" id="A0A1L5F4X0"/>
<dbReference type="InterPro" id="IPR050861">
    <property type="entry name" value="Dihydroxyacetone_Kinase"/>
</dbReference>
<dbReference type="InterPro" id="IPR012737">
    <property type="entry name" value="DhaK_L_YcgS"/>
</dbReference>
<proteinExistence type="predicted"/>
<dbReference type="OrthoDB" id="9800291at2"/>
<reference evidence="10 11" key="1">
    <citation type="submission" date="2016-12" db="EMBL/GenBank/DDBJ databases">
        <title>Complete genome sequence of Clostridium kluyveri JZZ isolated from the pit mud of a Chinese flavor liquor-making factory.</title>
        <authorList>
            <person name="Wang Y."/>
        </authorList>
    </citation>
    <scope>NUCLEOTIDE SEQUENCE [LARGE SCALE GENOMIC DNA]</scope>
    <source>
        <strain evidence="10 11">JZZ</strain>
    </source>
</reference>
<evidence type="ECO:0000259" key="9">
    <source>
        <dbReference type="PROSITE" id="PS51480"/>
    </source>
</evidence>
<evidence type="ECO:0000256" key="2">
    <source>
        <dbReference type="ARBA" id="ARBA00004745"/>
    </source>
</evidence>
<dbReference type="GO" id="GO:0047324">
    <property type="term" value="F:phosphoenolpyruvate-glycerone phosphotransferase activity"/>
    <property type="evidence" value="ECO:0007669"/>
    <property type="project" value="UniProtKB-EC"/>
</dbReference>
<dbReference type="SMART" id="SM01120">
    <property type="entry name" value="Dak2"/>
    <property type="match status" value="1"/>
</dbReference>